<feature type="transmembrane region" description="Helical" evidence="5">
    <location>
        <begin position="311"/>
        <end position="336"/>
    </location>
</feature>
<feature type="transmembrane region" description="Helical" evidence="5">
    <location>
        <begin position="388"/>
        <end position="408"/>
    </location>
</feature>
<feature type="transmembrane region" description="Helical" evidence="5">
    <location>
        <begin position="348"/>
        <end position="368"/>
    </location>
</feature>
<dbReference type="GO" id="GO:0016020">
    <property type="term" value="C:membrane"/>
    <property type="evidence" value="ECO:0007669"/>
    <property type="project" value="UniProtKB-SubCell"/>
</dbReference>
<dbReference type="SUPFAM" id="SSF81340">
    <property type="entry name" value="Clc chloride channel"/>
    <property type="match status" value="1"/>
</dbReference>
<accession>A0AAW9JVJ5</accession>
<evidence type="ECO:0000256" key="5">
    <source>
        <dbReference type="SAM" id="Phobius"/>
    </source>
</evidence>
<feature type="transmembrane region" description="Helical" evidence="5">
    <location>
        <begin position="271"/>
        <end position="291"/>
    </location>
</feature>
<feature type="transmembrane region" description="Helical" evidence="5">
    <location>
        <begin position="61"/>
        <end position="80"/>
    </location>
</feature>
<organism evidence="6 7">
    <name type="scientific">Carnobacterium maltaromaticum</name>
    <name type="common">Carnobacterium piscicola</name>
    <dbReference type="NCBI Taxonomy" id="2751"/>
    <lineage>
        <taxon>Bacteria</taxon>
        <taxon>Bacillati</taxon>
        <taxon>Bacillota</taxon>
        <taxon>Bacilli</taxon>
        <taxon>Lactobacillales</taxon>
        <taxon>Carnobacteriaceae</taxon>
        <taxon>Carnobacterium</taxon>
    </lineage>
</organism>
<dbReference type="Pfam" id="PF00654">
    <property type="entry name" value="Voltage_CLC"/>
    <property type="match status" value="1"/>
</dbReference>
<dbReference type="AlphaFoldDB" id="A0AAW9JVJ5"/>
<dbReference type="InterPro" id="IPR014743">
    <property type="entry name" value="Cl-channel_core"/>
</dbReference>
<comment type="subcellular location">
    <subcellularLocation>
        <location evidence="1">Membrane</location>
        <topology evidence="1">Multi-pass membrane protein</topology>
    </subcellularLocation>
</comment>
<dbReference type="Gene3D" id="1.10.3080.10">
    <property type="entry name" value="Clc chloride channel"/>
    <property type="match status" value="1"/>
</dbReference>
<evidence type="ECO:0000313" key="6">
    <source>
        <dbReference type="EMBL" id="MDZ5757511.1"/>
    </source>
</evidence>
<dbReference type="Proteomes" id="UP001290462">
    <property type="component" value="Unassembled WGS sequence"/>
</dbReference>
<dbReference type="InterPro" id="IPR001807">
    <property type="entry name" value="ClC"/>
</dbReference>
<keyword evidence="4 5" id="KW-0472">Membrane</keyword>
<dbReference type="PANTHER" id="PTHR43427">
    <property type="entry name" value="CHLORIDE CHANNEL PROTEIN CLC-E"/>
    <property type="match status" value="1"/>
</dbReference>
<dbReference type="EMBL" id="JAVBVO010000002">
    <property type="protein sequence ID" value="MDZ5757511.1"/>
    <property type="molecule type" value="Genomic_DNA"/>
</dbReference>
<evidence type="ECO:0000313" key="7">
    <source>
        <dbReference type="Proteomes" id="UP001290462"/>
    </source>
</evidence>
<feature type="transmembrane region" description="Helical" evidence="5">
    <location>
        <begin position="157"/>
        <end position="190"/>
    </location>
</feature>
<keyword evidence="2 5" id="KW-0812">Transmembrane</keyword>
<dbReference type="PRINTS" id="PR00762">
    <property type="entry name" value="CLCHANNEL"/>
</dbReference>
<protein>
    <submittedName>
        <fullName evidence="6">Chloride channel protein</fullName>
    </submittedName>
</protein>
<sequence length="425" mass="46126">MEGRRIIVHSICHKIKQLEFTQILFYLIKWFIYAGFVGILTGALSAFFLKSLEKVTALQVHYSWLLFLLPLAGAFISYLYKDFGKNAHKGNNLVIEQAIGGAEKIPLRLIPLTLIGTLATHLFGGSAGREGTAVQMGGATADFVGRIIKINAKERRILIICGMSAGFSSVFGTPIAGTLFAMEVLVLGYFREEALFPSLWSALVANWVTLALGATHHIYQMGLIPTSTPLLILKLILAAILFGLTGRLFSRLTAYLKTKFSEWFPNPIFKSFFGGIIIIILVIVVGSRAYLGLSLPMLEQSFNGDLPPLSFLIKLIFTSVTLGAGFQGGEVTPLFVIGATLGSTLAPFLALPVSFLAGLGFIGVFSGATNTPIACFVMGLELFGTASLPYLFLICVISYLFSGNLGIYHSQLIQIKKGTLFEEDN</sequence>
<comment type="caution">
    <text evidence="6">The sequence shown here is derived from an EMBL/GenBank/DDBJ whole genome shotgun (WGS) entry which is preliminary data.</text>
</comment>
<dbReference type="PANTHER" id="PTHR43427:SF12">
    <property type="entry name" value="CHLORIDE TRANSPORTER"/>
    <property type="match status" value="1"/>
</dbReference>
<dbReference type="GO" id="GO:0015108">
    <property type="term" value="F:chloride transmembrane transporter activity"/>
    <property type="evidence" value="ECO:0007669"/>
    <property type="project" value="InterPro"/>
</dbReference>
<keyword evidence="3 5" id="KW-1133">Transmembrane helix</keyword>
<reference evidence="6" key="1">
    <citation type="submission" date="2023-08" db="EMBL/GenBank/DDBJ databases">
        <title>Genomic characterization of piscicolin 126 produced by Carnobacterium maltaromaticum CM22 strain isolated from salmon (Salmo salar).</title>
        <authorList>
            <person name="Gonzalez-Gragera E."/>
            <person name="Garcia-Lopez J.D."/>
            <person name="Teso-Perez C."/>
            <person name="Gimenez-Hernandez I."/>
            <person name="Peralta-Sanchez J.M."/>
            <person name="Valdivia E."/>
            <person name="Montalban-Lopez M."/>
            <person name="Martin-Platero A.M."/>
            <person name="Banos A."/>
            <person name="Martinez-Bueno M."/>
        </authorList>
    </citation>
    <scope>NUCLEOTIDE SEQUENCE</scope>
    <source>
        <strain evidence="6">CM22</strain>
    </source>
</reference>
<evidence type="ECO:0000256" key="2">
    <source>
        <dbReference type="ARBA" id="ARBA00022692"/>
    </source>
</evidence>
<evidence type="ECO:0000256" key="3">
    <source>
        <dbReference type="ARBA" id="ARBA00022989"/>
    </source>
</evidence>
<name>A0AAW9JVJ5_CARML</name>
<gene>
    <name evidence="6" type="ORF">RAK27_02460</name>
</gene>
<proteinExistence type="predicted"/>
<dbReference type="InterPro" id="IPR050368">
    <property type="entry name" value="ClC-type_chloride_channel"/>
</dbReference>
<evidence type="ECO:0000256" key="4">
    <source>
        <dbReference type="ARBA" id="ARBA00023136"/>
    </source>
</evidence>
<feature type="transmembrane region" description="Helical" evidence="5">
    <location>
        <begin position="231"/>
        <end position="250"/>
    </location>
</feature>
<feature type="transmembrane region" description="Helical" evidence="5">
    <location>
        <begin position="23"/>
        <end position="49"/>
    </location>
</feature>
<evidence type="ECO:0000256" key="1">
    <source>
        <dbReference type="ARBA" id="ARBA00004141"/>
    </source>
</evidence>